<dbReference type="PANTHER" id="PTHR47186">
    <property type="entry name" value="LEUCINE-RICH REPEAT-CONTAINING PROTEIN 57"/>
    <property type="match status" value="1"/>
</dbReference>
<evidence type="ECO:0000259" key="7">
    <source>
        <dbReference type="Pfam" id="PF25019"/>
    </source>
</evidence>
<dbReference type="EMBL" id="WJXA01000001">
    <property type="protein sequence ID" value="KAF7152633.1"/>
    <property type="molecule type" value="Genomic_DNA"/>
</dbReference>
<accession>A0A834HF52</accession>
<keyword evidence="9" id="KW-1185">Reference proteome</keyword>
<gene>
    <name evidence="8" type="ORF">RHSIM_Rhsim01G0056900</name>
</gene>
<dbReference type="SUPFAM" id="SSF52540">
    <property type="entry name" value="P-loop containing nucleoside triphosphate hydrolases"/>
    <property type="match status" value="1"/>
</dbReference>
<comment type="caution">
    <text evidence="8">The sequence shown here is derived from an EMBL/GenBank/DDBJ whole genome shotgun (WGS) entry which is preliminary data.</text>
</comment>
<dbReference type="GO" id="GO:0043531">
    <property type="term" value="F:ADP binding"/>
    <property type="evidence" value="ECO:0007669"/>
    <property type="project" value="InterPro"/>
</dbReference>
<dbReference type="SUPFAM" id="SSF52058">
    <property type="entry name" value="L domain-like"/>
    <property type="match status" value="3"/>
</dbReference>
<dbReference type="InterPro" id="IPR041118">
    <property type="entry name" value="Rx_N"/>
</dbReference>
<keyword evidence="3" id="KW-0611">Plant defense</keyword>
<dbReference type="GO" id="GO:0006952">
    <property type="term" value="P:defense response"/>
    <property type="evidence" value="ECO:0007669"/>
    <property type="project" value="UniProtKB-KW"/>
</dbReference>
<feature type="domain" description="R13L1/DRL21-like LRR repeat region" evidence="7">
    <location>
        <begin position="437"/>
        <end position="564"/>
    </location>
</feature>
<evidence type="ECO:0008006" key="10">
    <source>
        <dbReference type="Google" id="ProtNLM"/>
    </source>
</evidence>
<name>A0A834HF52_RHOSS</name>
<dbReference type="InterPro" id="IPR032675">
    <property type="entry name" value="LRR_dom_sf"/>
</dbReference>
<dbReference type="Proteomes" id="UP000626092">
    <property type="component" value="Unassembled WGS sequence"/>
</dbReference>
<dbReference type="Gene3D" id="3.40.50.300">
    <property type="entry name" value="P-loop containing nucleotide triphosphate hydrolases"/>
    <property type="match status" value="1"/>
</dbReference>
<evidence type="ECO:0000256" key="3">
    <source>
        <dbReference type="ARBA" id="ARBA00022821"/>
    </source>
</evidence>
<dbReference type="Pfam" id="PF25019">
    <property type="entry name" value="LRR_R13L1-DRL21"/>
    <property type="match status" value="1"/>
</dbReference>
<evidence type="ECO:0000259" key="6">
    <source>
        <dbReference type="Pfam" id="PF23247"/>
    </source>
</evidence>
<dbReference type="Pfam" id="PF00931">
    <property type="entry name" value="NB-ARC"/>
    <property type="match status" value="1"/>
</dbReference>
<feature type="domain" description="NB-ARC" evidence="4">
    <location>
        <begin position="182"/>
        <end position="262"/>
    </location>
</feature>
<dbReference type="PRINTS" id="PR00364">
    <property type="entry name" value="DISEASERSIST"/>
</dbReference>
<dbReference type="InterPro" id="IPR002182">
    <property type="entry name" value="NB-ARC"/>
</dbReference>
<dbReference type="InterPro" id="IPR056789">
    <property type="entry name" value="LRR_R13L1-DRL21"/>
</dbReference>
<proteinExistence type="predicted"/>
<reference evidence="8" key="1">
    <citation type="submission" date="2019-11" db="EMBL/GenBank/DDBJ databases">
        <authorList>
            <person name="Liu Y."/>
            <person name="Hou J."/>
            <person name="Li T.-Q."/>
            <person name="Guan C.-H."/>
            <person name="Wu X."/>
            <person name="Wu H.-Z."/>
            <person name="Ling F."/>
            <person name="Zhang R."/>
            <person name="Shi X.-G."/>
            <person name="Ren J.-P."/>
            <person name="Chen E.-F."/>
            <person name="Sun J.-M."/>
        </authorList>
    </citation>
    <scope>NUCLEOTIDE SEQUENCE</scope>
    <source>
        <strain evidence="8">Adult_tree_wgs_1</strain>
        <tissue evidence="8">Leaves</tissue>
    </source>
</reference>
<evidence type="ECO:0000256" key="2">
    <source>
        <dbReference type="ARBA" id="ARBA00022741"/>
    </source>
</evidence>
<feature type="domain" description="Disease resistance protein At4g27190-like leucine-rich repeats" evidence="6">
    <location>
        <begin position="803"/>
        <end position="914"/>
    </location>
</feature>
<dbReference type="Pfam" id="PF18052">
    <property type="entry name" value="Rx_N"/>
    <property type="match status" value="1"/>
</dbReference>
<dbReference type="Pfam" id="PF23247">
    <property type="entry name" value="LRR_RPS2"/>
    <property type="match status" value="1"/>
</dbReference>
<evidence type="ECO:0000259" key="5">
    <source>
        <dbReference type="Pfam" id="PF18052"/>
    </source>
</evidence>
<evidence type="ECO:0000256" key="1">
    <source>
        <dbReference type="ARBA" id="ARBA00022737"/>
    </source>
</evidence>
<dbReference type="AlphaFoldDB" id="A0A834HF52"/>
<dbReference type="GO" id="GO:0051707">
    <property type="term" value="P:response to other organism"/>
    <property type="evidence" value="ECO:0007669"/>
    <property type="project" value="UniProtKB-ARBA"/>
</dbReference>
<organism evidence="8 9">
    <name type="scientific">Rhododendron simsii</name>
    <name type="common">Sims's rhododendron</name>
    <dbReference type="NCBI Taxonomy" id="118357"/>
    <lineage>
        <taxon>Eukaryota</taxon>
        <taxon>Viridiplantae</taxon>
        <taxon>Streptophyta</taxon>
        <taxon>Embryophyta</taxon>
        <taxon>Tracheophyta</taxon>
        <taxon>Spermatophyta</taxon>
        <taxon>Magnoliopsida</taxon>
        <taxon>eudicotyledons</taxon>
        <taxon>Gunneridae</taxon>
        <taxon>Pentapetalae</taxon>
        <taxon>asterids</taxon>
        <taxon>Ericales</taxon>
        <taxon>Ericaceae</taxon>
        <taxon>Ericoideae</taxon>
        <taxon>Rhodoreae</taxon>
        <taxon>Rhododendron</taxon>
    </lineage>
</organism>
<dbReference type="Gene3D" id="1.20.5.4130">
    <property type="match status" value="1"/>
</dbReference>
<dbReference type="InterPro" id="IPR027417">
    <property type="entry name" value="P-loop_NTPase"/>
</dbReference>
<evidence type="ECO:0000259" key="4">
    <source>
        <dbReference type="Pfam" id="PF00931"/>
    </source>
</evidence>
<feature type="domain" description="Disease resistance N-terminal" evidence="5">
    <location>
        <begin position="10"/>
        <end position="98"/>
    </location>
</feature>
<keyword evidence="1" id="KW-0677">Repeat</keyword>
<dbReference type="Gene3D" id="3.80.10.10">
    <property type="entry name" value="Ribonuclease Inhibitor"/>
    <property type="match status" value="4"/>
</dbReference>
<protein>
    <recommendedName>
        <fullName evidence="10">Disease resistance RPP13-like protein 1</fullName>
    </recommendedName>
</protein>
<dbReference type="InterPro" id="IPR057135">
    <property type="entry name" value="At4g27190-like_LRR"/>
</dbReference>
<evidence type="ECO:0000313" key="9">
    <source>
        <dbReference type="Proteomes" id="UP000626092"/>
    </source>
</evidence>
<dbReference type="PANTHER" id="PTHR47186:SF41">
    <property type="entry name" value="OS12G0131701 PROTEIN"/>
    <property type="match status" value="1"/>
</dbReference>
<dbReference type="OrthoDB" id="2973320at2759"/>
<keyword evidence="2" id="KW-0547">Nucleotide-binding</keyword>
<sequence length="1194" mass="134686">MAEVFLGAIVDVLVEKLGSGDLWNFARKEQIDTQLRKLSSMLEQVQAVVADAEEKQITNRETKLWLSDLEDLSYDMDDVLDEFATEALRRKVMEEPRASPSKVRKLIPNYFTSFNPSTLVSDFRMRPKMDEMEKITARLQDLFNRRMGLGLKNIAAGGSGQASRRQPTSPLIIEPCLYGRDNDKKAIMELLMSDQSDSNKVGVVPIVGMGGVGKTTLAQMVYNDEMVDEHFEIRAWVCVSEVFDIVGVTKAVLELEDKLKEREVDESISKARHSSYIRGNRDGIKKFEAFKKAKNLRTFLPCGSRYRDESYLTSDVPLRLLPGLKRLRVLSLRRYKIGELSSSIGDLKHVRYIDLSCALILTLPESICTLYNLQTLILRDCKNLNTLPANMSDLISLRHLDVTGANFLREMPPKIEKLTSLQTLSNFIVGNGNGSTIAELSNLIHLRGTLSISGLENVADALDARRANLKDKQGLNVLSMEWSNISNNSRNVNVESRVIDMLEPHKKLKELSINGYGGFTFPTWVGNSLFSNMVCLKFQNCEKCTSLPPLGQLPSLVKLYIQGMKAVRNVGLEFYGLGRLNPFPALEILSFNDMPEWKEWTPFGVEEGAQAFARLSELSIKRCPKLSHELPRNLPRLRNLAIEECPVLVVVWSPSPTELNKVRNTLHFDSLVSLHLKDVSIADSLGSPEVGDPVGLKNSSRSLLSSLTSLEMENIRGHTCLRSWVCQRLTGIQELSLRGFEELTALWGDEVRLQNRLPALRRLTIEGCPQLSSLFAEGEDLKSLQELSISQCPRLISFPILPSTLKELRIDHCDELVSLPDLTLLNNLEQLSVTGCPSLMYLSSGSGLPLALKRLRVYFCAELKSLLAEEGIKINCPSLESVNIYSCDHLKTLPDVMQNINGLKNLSQLYISFCHNLESLPEGWFPTTNLKEFDIFWCEKLKPLPNHAYNNNHFASVERLNLCCFPAGTGLVSHILGEGSSSYFTNLTELNIENVDIGKLCGLHQLYSLRRLYLWNCDWVSFPSSLVVLGIWGFRNLEKLPCKDFENLISLEQLEIGYNPKLTSISELRLPPSLSSLRISHCAKLASFPEQGLPPSLLNLEINECPILKQRCEKGKGQYWRFITHIPKVMIDKKFIFDPTYEWPRKKNLKVSVIRKCHVEDEKMVMFGDIRGLVAIADAEFDIGLNDRRPILTK</sequence>
<evidence type="ECO:0000313" key="8">
    <source>
        <dbReference type="EMBL" id="KAF7152633.1"/>
    </source>
</evidence>